<feature type="compositionally biased region" description="Pro residues" evidence="5">
    <location>
        <begin position="550"/>
        <end position="561"/>
    </location>
</feature>
<dbReference type="PROSITE" id="PS00455">
    <property type="entry name" value="AMP_BINDING"/>
    <property type="match status" value="1"/>
</dbReference>
<evidence type="ECO:0000259" key="7">
    <source>
        <dbReference type="Pfam" id="PF13193"/>
    </source>
</evidence>
<dbReference type="AlphaFoldDB" id="A0A935INR6"/>
<dbReference type="GO" id="GO:0044539">
    <property type="term" value="P:long-chain fatty acid import into cell"/>
    <property type="evidence" value="ECO:0007669"/>
    <property type="project" value="TreeGrafter"/>
</dbReference>
<feature type="domain" description="AMP-binding enzyme C-terminal" evidence="7">
    <location>
        <begin position="448"/>
        <end position="523"/>
    </location>
</feature>
<dbReference type="Gene3D" id="3.40.50.12780">
    <property type="entry name" value="N-terminal domain of ligase-like"/>
    <property type="match status" value="1"/>
</dbReference>
<evidence type="ECO:0000256" key="2">
    <source>
        <dbReference type="ARBA" id="ARBA00022598"/>
    </source>
</evidence>
<comment type="caution">
    <text evidence="8">The sequence shown here is derived from an EMBL/GenBank/DDBJ whole genome shotgun (WGS) entry which is preliminary data.</text>
</comment>
<proteinExistence type="inferred from homology"/>
<sequence>MTYRDLVPTFPDPTTWTLDQVLRHHAQVRPDALALECPEESVTLTYAAGLADAERLASGMLAAGARPGDRVVIMAANSSRFVRSWWATAVSSLVEVPVNTNYEGEFLRHQVTVVQPRFAVIDDTYAERFVAIKEQVRVIEEFWVIDTGAGIHDDAIDLLREHGWVAGDWEELLQAEPVALTAPAPQDLGAIFFTSGTTGPSKGVAMPNSQLYFFAQEVACFTRLTPEDVYLTTTPLFHGNAQFMAAYPALLAGGRAVVRPKFSASRWIDHVRDSGVTVTNFVGVMMDFAWKQAPRPDDRNNHLRCVYAAPTASSIVEEFKERYGIEAFVDAFGLTETSAPIISPYGVPRPAGAAGLQASDWFDIRLVDPETDREVAVGEIGELVVRPVHPWTCSMGYYGMPEKTVEAWRNLWFHTGDALRKDADGWFYFVDRYKDALRRRGENISSYEVEQAILGHPAVTECAVIGVPADVEAGEDEVLAAVVVDGPVDPAEILAWCAGRIPAFAVPRFMRVVDALPKTPSEKVRKAALRADGIPPGTYDRERSATVPAASPPATPAPATPAPATQTEEAHA</sequence>
<evidence type="ECO:0000256" key="5">
    <source>
        <dbReference type="SAM" id="MobiDB-lite"/>
    </source>
</evidence>
<dbReference type="InterPro" id="IPR020845">
    <property type="entry name" value="AMP-binding_CS"/>
</dbReference>
<evidence type="ECO:0000259" key="6">
    <source>
        <dbReference type="Pfam" id="PF00501"/>
    </source>
</evidence>
<evidence type="ECO:0000256" key="3">
    <source>
        <dbReference type="ARBA" id="ARBA00022741"/>
    </source>
</evidence>
<keyword evidence="3" id="KW-0547">Nucleotide-binding</keyword>
<dbReference type="GO" id="GO:0005886">
    <property type="term" value="C:plasma membrane"/>
    <property type="evidence" value="ECO:0007669"/>
    <property type="project" value="TreeGrafter"/>
</dbReference>
<dbReference type="Pfam" id="PF00501">
    <property type="entry name" value="AMP-binding"/>
    <property type="match status" value="1"/>
</dbReference>
<evidence type="ECO:0000256" key="1">
    <source>
        <dbReference type="ARBA" id="ARBA00006432"/>
    </source>
</evidence>
<dbReference type="SUPFAM" id="SSF56801">
    <property type="entry name" value="Acetyl-CoA synthetase-like"/>
    <property type="match status" value="1"/>
</dbReference>
<evidence type="ECO:0000256" key="4">
    <source>
        <dbReference type="ARBA" id="ARBA00022840"/>
    </source>
</evidence>
<comment type="similarity">
    <text evidence="1">Belongs to the ATP-dependent AMP-binding enzyme family.</text>
</comment>
<dbReference type="Gene3D" id="3.30.300.30">
    <property type="match status" value="1"/>
</dbReference>
<feature type="domain" description="AMP-dependent synthetase/ligase" evidence="6">
    <location>
        <begin position="22"/>
        <end position="388"/>
    </location>
</feature>
<feature type="region of interest" description="Disordered" evidence="5">
    <location>
        <begin position="530"/>
        <end position="572"/>
    </location>
</feature>
<accession>A0A935INR6</accession>
<dbReference type="GO" id="GO:0005524">
    <property type="term" value="F:ATP binding"/>
    <property type="evidence" value="ECO:0007669"/>
    <property type="project" value="UniProtKB-KW"/>
</dbReference>
<evidence type="ECO:0000313" key="8">
    <source>
        <dbReference type="EMBL" id="MBK7273289.1"/>
    </source>
</evidence>
<dbReference type="EMBL" id="JADJIB010000003">
    <property type="protein sequence ID" value="MBK7273289.1"/>
    <property type="molecule type" value="Genomic_DNA"/>
</dbReference>
<name>A0A935INR6_9MICO</name>
<keyword evidence="4" id="KW-0067">ATP-binding</keyword>
<dbReference type="GO" id="GO:0004467">
    <property type="term" value="F:long-chain fatty acid-CoA ligase activity"/>
    <property type="evidence" value="ECO:0007669"/>
    <property type="project" value="TreeGrafter"/>
</dbReference>
<dbReference type="InterPro" id="IPR042099">
    <property type="entry name" value="ANL_N_sf"/>
</dbReference>
<dbReference type="Pfam" id="PF13193">
    <property type="entry name" value="AMP-binding_C"/>
    <property type="match status" value="1"/>
</dbReference>
<organism evidence="8 9">
    <name type="scientific">Candidatus Phosphoribacter hodrii</name>
    <dbReference type="NCBI Taxonomy" id="2953743"/>
    <lineage>
        <taxon>Bacteria</taxon>
        <taxon>Bacillati</taxon>
        <taxon>Actinomycetota</taxon>
        <taxon>Actinomycetes</taxon>
        <taxon>Micrococcales</taxon>
        <taxon>Dermatophilaceae</taxon>
        <taxon>Candidatus Phosphoribacter</taxon>
    </lineage>
</organism>
<evidence type="ECO:0000313" key="9">
    <source>
        <dbReference type="Proteomes" id="UP000726105"/>
    </source>
</evidence>
<dbReference type="PANTHER" id="PTHR43107:SF15">
    <property type="entry name" value="FATTY ACID TRANSPORT PROTEIN 3, ISOFORM A"/>
    <property type="match status" value="1"/>
</dbReference>
<keyword evidence="2" id="KW-0436">Ligase</keyword>
<dbReference type="Proteomes" id="UP000726105">
    <property type="component" value="Unassembled WGS sequence"/>
</dbReference>
<dbReference type="InterPro" id="IPR025110">
    <property type="entry name" value="AMP-bd_C"/>
</dbReference>
<dbReference type="PANTHER" id="PTHR43107">
    <property type="entry name" value="LONG-CHAIN FATTY ACID TRANSPORT PROTEIN"/>
    <property type="match status" value="1"/>
</dbReference>
<dbReference type="GO" id="GO:0005324">
    <property type="term" value="F:long-chain fatty acid transmembrane transporter activity"/>
    <property type="evidence" value="ECO:0007669"/>
    <property type="project" value="TreeGrafter"/>
</dbReference>
<gene>
    <name evidence="8" type="ORF">IPI13_08995</name>
</gene>
<dbReference type="InterPro" id="IPR045851">
    <property type="entry name" value="AMP-bd_C_sf"/>
</dbReference>
<dbReference type="InterPro" id="IPR000873">
    <property type="entry name" value="AMP-dep_synth/lig_dom"/>
</dbReference>
<protein>
    <submittedName>
        <fullName evidence="8">AMP-binding protein</fullName>
    </submittedName>
</protein>
<reference evidence="8 9" key="1">
    <citation type="submission" date="2020-10" db="EMBL/GenBank/DDBJ databases">
        <title>Connecting structure to function with the recovery of over 1000 high-quality activated sludge metagenome-assembled genomes encoding full-length rRNA genes using long-read sequencing.</title>
        <authorList>
            <person name="Singleton C.M."/>
            <person name="Petriglieri F."/>
            <person name="Kristensen J.M."/>
            <person name="Kirkegaard R.H."/>
            <person name="Michaelsen T.Y."/>
            <person name="Andersen M.H."/>
            <person name="Karst S.M."/>
            <person name="Dueholm M.S."/>
            <person name="Nielsen P.H."/>
            <person name="Albertsen M."/>
        </authorList>
    </citation>
    <scope>NUCLEOTIDE SEQUENCE [LARGE SCALE GENOMIC DNA]</scope>
    <source>
        <strain evidence="8">Ega_18-Q3-R5-49_MAXAC.001</strain>
    </source>
</reference>